<evidence type="ECO:0000256" key="4">
    <source>
        <dbReference type="ARBA" id="ARBA00023136"/>
    </source>
</evidence>
<reference evidence="6" key="1">
    <citation type="journal article" date="2020" name="mSystems">
        <title>Genome- and Community-Level Interaction Insights into Carbon Utilization and Element Cycling Functions of Hydrothermarchaeota in Hydrothermal Sediment.</title>
        <authorList>
            <person name="Zhou Z."/>
            <person name="Liu Y."/>
            <person name="Xu W."/>
            <person name="Pan J."/>
            <person name="Luo Z.H."/>
            <person name="Li M."/>
        </authorList>
    </citation>
    <scope>NUCLEOTIDE SEQUENCE [LARGE SCALE GENOMIC DNA]</scope>
    <source>
        <strain evidence="8">SpSt-10</strain>
        <strain evidence="7">SpSt-62</strain>
        <strain evidence="6">SpSt-97</strain>
    </source>
</reference>
<feature type="transmembrane region" description="Helical" evidence="5">
    <location>
        <begin position="20"/>
        <end position="45"/>
    </location>
</feature>
<protein>
    <recommendedName>
        <fullName evidence="5">Sec-independent protein translocase protein TatC</fullName>
    </recommendedName>
</protein>
<feature type="transmembrane region" description="Helical" evidence="5">
    <location>
        <begin position="192"/>
        <end position="208"/>
    </location>
</feature>
<dbReference type="GO" id="GO:0009977">
    <property type="term" value="F:proton motive force dependent protein transmembrane transporter activity"/>
    <property type="evidence" value="ECO:0007669"/>
    <property type="project" value="TreeGrafter"/>
</dbReference>
<keyword evidence="4 5" id="KW-0472">Membrane</keyword>
<dbReference type="GO" id="GO:0043953">
    <property type="term" value="P:protein transport by the Tat complex"/>
    <property type="evidence" value="ECO:0007669"/>
    <property type="project" value="UniProtKB-UniRule"/>
</dbReference>
<keyword evidence="5" id="KW-0653">Protein transport</keyword>
<dbReference type="EMBL" id="DTAK01000012">
    <property type="protein sequence ID" value="HGU58915.1"/>
    <property type="molecule type" value="Genomic_DNA"/>
</dbReference>
<dbReference type="PRINTS" id="PR01840">
    <property type="entry name" value="TATCFAMILY"/>
</dbReference>
<gene>
    <name evidence="5 6" type="primary">tatC</name>
    <name evidence="8" type="ORF">ENL48_04010</name>
    <name evidence="7" type="ORF">ENT89_01665</name>
    <name evidence="6" type="ORF">ENX77_06935</name>
</gene>
<evidence type="ECO:0000313" key="7">
    <source>
        <dbReference type="EMBL" id="HGU58915.1"/>
    </source>
</evidence>
<evidence type="ECO:0000256" key="3">
    <source>
        <dbReference type="ARBA" id="ARBA00022989"/>
    </source>
</evidence>
<dbReference type="EMBL" id="DTPI01000032">
    <property type="protein sequence ID" value="HGE66828.1"/>
    <property type="molecule type" value="Genomic_DNA"/>
</dbReference>
<dbReference type="EMBL" id="DRUC01000059">
    <property type="protein sequence ID" value="HHF48343.1"/>
    <property type="molecule type" value="Genomic_DNA"/>
</dbReference>
<sequence>MTEVSLKEIAEVLVSIRNRLIRIIAVIVAGWVVSFTFIVDAIITAVEAIKPEGAKLIYKAPLEGLILKLKISLFMGFALASPYIIHLIYRTLKERTDLSISVKKSNLFLYAVASVLLFTMGIAYGYKIMLPIFLEFLYRSAESQGVLSYYSLSEYVTFILLMLCVFGLIFQIPLIMYITVKNGIITLKTFKYYRRHFYVAFFIFAAIVTPPDIFTQLMVGVPMVVFYELSLIIVRLTT</sequence>
<dbReference type="GO" id="GO:0033281">
    <property type="term" value="C:TAT protein transport complex"/>
    <property type="evidence" value="ECO:0007669"/>
    <property type="project" value="UniProtKB-UniRule"/>
</dbReference>
<dbReference type="PANTHER" id="PTHR30371">
    <property type="entry name" value="SEC-INDEPENDENT PROTEIN TRANSLOCASE PROTEIN TATC"/>
    <property type="match status" value="1"/>
</dbReference>
<feature type="transmembrane region" description="Helical" evidence="5">
    <location>
        <begin position="65"/>
        <end position="86"/>
    </location>
</feature>
<evidence type="ECO:0000256" key="1">
    <source>
        <dbReference type="ARBA" id="ARBA00004141"/>
    </source>
</evidence>
<keyword evidence="5" id="KW-0813">Transport</keyword>
<keyword evidence="2 5" id="KW-0812">Transmembrane</keyword>
<keyword evidence="5" id="KW-0811">Translocation</keyword>
<name>A0A7C3UI70_9EURY</name>
<dbReference type="PANTHER" id="PTHR30371:SF0">
    <property type="entry name" value="SEC-INDEPENDENT PROTEIN TRANSLOCASE PROTEIN TATC, CHLOROPLASTIC-RELATED"/>
    <property type="match status" value="1"/>
</dbReference>
<dbReference type="HAMAP" id="MF_00902">
    <property type="entry name" value="TatC"/>
    <property type="match status" value="1"/>
</dbReference>
<dbReference type="NCBIfam" id="TIGR00945">
    <property type="entry name" value="tatC"/>
    <property type="match status" value="1"/>
</dbReference>
<dbReference type="AlphaFoldDB" id="A0A7C3UI70"/>
<proteinExistence type="inferred from homology"/>
<comment type="similarity">
    <text evidence="5">Belongs to the TatC family.</text>
</comment>
<keyword evidence="5" id="KW-1003">Cell membrane</keyword>
<comment type="subunit">
    <text evidence="5">Forms a complex with TatA.</text>
</comment>
<organism evidence="6">
    <name type="scientific">Geoglobus ahangari</name>
    <dbReference type="NCBI Taxonomy" id="113653"/>
    <lineage>
        <taxon>Archaea</taxon>
        <taxon>Methanobacteriati</taxon>
        <taxon>Methanobacteriota</taxon>
        <taxon>Archaeoglobi</taxon>
        <taxon>Archaeoglobales</taxon>
        <taxon>Archaeoglobaceae</taxon>
        <taxon>Geoglobus</taxon>
    </lineage>
</organism>
<dbReference type="InterPro" id="IPR002033">
    <property type="entry name" value="TatC"/>
</dbReference>
<accession>A0A7C3UI70</accession>
<evidence type="ECO:0000256" key="2">
    <source>
        <dbReference type="ARBA" id="ARBA00022692"/>
    </source>
</evidence>
<feature type="transmembrane region" description="Helical" evidence="5">
    <location>
        <begin position="107"/>
        <end position="126"/>
    </location>
</feature>
<keyword evidence="3 5" id="KW-1133">Transmembrane helix</keyword>
<comment type="function">
    <text evidence="5">Part of the twin-arginine translocation (Tat) system that transports large folded proteins containing a characteristic twin-arginine motif in their signal peptide across membranes.</text>
</comment>
<feature type="transmembrane region" description="Helical" evidence="5">
    <location>
        <begin position="155"/>
        <end position="180"/>
    </location>
</feature>
<evidence type="ECO:0000313" key="8">
    <source>
        <dbReference type="EMBL" id="HHF48343.1"/>
    </source>
</evidence>
<comment type="subcellular location">
    <subcellularLocation>
        <location evidence="5">Cell membrane</location>
        <topology evidence="5">Multi-pass membrane protein</topology>
    </subcellularLocation>
    <subcellularLocation>
        <location evidence="1">Membrane</location>
        <topology evidence="1">Multi-pass membrane protein</topology>
    </subcellularLocation>
</comment>
<dbReference type="GO" id="GO:0065002">
    <property type="term" value="P:intracellular protein transmembrane transport"/>
    <property type="evidence" value="ECO:0007669"/>
    <property type="project" value="TreeGrafter"/>
</dbReference>
<evidence type="ECO:0000256" key="5">
    <source>
        <dbReference type="HAMAP-Rule" id="MF_00902"/>
    </source>
</evidence>
<comment type="caution">
    <text evidence="6">The sequence shown here is derived from an EMBL/GenBank/DDBJ whole genome shotgun (WGS) entry which is preliminary data.</text>
</comment>
<evidence type="ECO:0000313" key="6">
    <source>
        <dbReference type="EMBL" id="HGE66828.1"/>
    </source>
</evidence>
<dbReference type="Pfam" id="PF00902">
    <property type="entry name" value="TatC"/>
    <property type="match status" value="1"/>
</dbReference>
<comment type="caution">
    <text evidence="5">Lacks conserved residue(s) required for the propagation of feature annotation.</text>
</comment>